<dbReference type="Proteomes" id="UP000239907">
    <property type="component" value="Unassembled WGS sequence"/>
</dbReference>
<gene>
    <name evidence="3" type="ORF">BSZ32_04205</name>
</gene>
<feature type="transmembrane region" description="Helical" evidence="1">
    <location>
        <begin position="96"/>
        <end position="113"/>
    </location>
</feature>
<dbReference type="AlphaFoldDB" id="A0A2S7U5F4"/>
<comment type="caution">
    <text evidence="3">The sequence shown here is derived from an EMBL/GenBank/DDBJ whole genome shotgun (WGS) entry which is preliminary data.</text>
</comment>
<dbReference type="InterPro" id="IPR037185">
    <property type="entry name" value="EmrE-like"/>
</dbReference>
<keyword evidence="1" id="KW-1133">Transmembrane helix</keyword>
<name>A0A2S7U5F4_9BACT</name>
<feature type="transmembrane region" description="Helical" evidence="1">
    <location>
        <begin position="125"/>
        <end position="141"/>
    </location>
</feature>
<evidence type="ECO:0000313" key="4">
    <source>
        <dbReference type="Proteomes" id="UP000239907"/>
    </source>
</evidence>
<protein>
    <recommendedName>
        <fullName evidence="2">EamA domain-containing protein</fullName>
    </recommendedName>
</protein>
<dbReference type="GO" id="GO:0016020">
    <property type="term" value="C:membrane"/>
    <property type="evidence" value="ECO:0007669"/>
    <property type="project" value="InterPro"/>
</dbReference>
<feature type="transmembrane region" description="Helical" evidence="1">
    <location>
        <begin position="12"/>
        <end position="32"/>
    </location>
</feature>
<sequence length="298" mass="32630">MAAVPSCAIHPTLQLHLLMLIFAATTILGRLISLSAPVLVTWRCLLATAGAMLWVKVMSKRKLWLGRVVVGKLMGVGVLIGLHWLCLFGAVKIANISIALAGLATLSLFTAIAEPLLNRQRIKRYEVMLGLLVLGGIVLIAGAQSNYFLGLGLALLSALLAAIFMVINKHMVVTGSDPLVMVFWEMMSATVVCFLAIPIFDPSGFEAMAFTDPLDWLWLLILAFVCTVYAQDLTNRLLRQISAYKFNLAANFEPVYGIVAAALIFGEHQELQLTFYLGALTILLANFLQPRLQRRFGI</sequence>
<feature type="transmembrane region" description="Helical" evidence="1">
    <location>
        <begin position="147"/>
        <end position="167"/>
    </location>
</feature>
<feature type="transmembrane region" description="Helical" evidence="1">
    <location>
        <begin position="246"/>
        <end position="265"/>
    </location>
</feature>
<evidence type="ECO:0000259" key="2">
    <source>
        <dbReference type="Pfam" id="PF00892"/>
    </source>
</evidence>
<dbReference type="Pfam" id="PF00892">
    <property type="entry name" value="EamA"/>
    <property type="match status" value="2"/>
</dbReference>
<feature type="domain" description="EamA" evidence="2">
    <location>
        <begin position="149"/>
        <end position="286"/>
    </location>
</feature>
<dbReference type="PANTHER" id="PTHR22911:SF79">
    <property type="entry name" value="MOBA-LIKE NTP TRANSFERASE DOMAIN-CONTAINING PROTEIN"/>
    <property type="match status" value="1"/>
</dbReference>
<dbReference type="InterPro" id="IPR000620">
    <property type="entry name" value="EamA_dom"/>
</dbReference>
<feature type="transmembrane region" description="Helical" evidence="1">
    <location>
        <begin position="69"/>
        <end position="90"/>
    </location>
</feature>
<feature type="transmembrane region" description="Helical" evidence="1">
    <location>
        <begin position="216"/>
        <end position="234"/>
    </location>
</feature>
<dbReference type="PANTHER" id="PTHR22911">
    <property type="entry name" value="ACYL-MALONYL CONDENSING ENZYME-RELATED"/>
    <property type="match status" value="1"/>
</dbReference>
<keyword evidence="4" id="KW-1185">Reference proteome</keyword>
<evidence type="ECO:0000313" key="3">
    <source>
        <dbReference type="EMBL" id="PQJ30246.1"/>
    </source>
</evidence>
<keyword evidence="1" id="KW-0472">Membrane</keyword>
<reference evidence="3 4" key="1">
    <citation type="submission" date="2016-12" db="EMBL/GenBank/DDBJ databases">
        <title>Study of bacterial adaptation to deep sea.</title>
        <authorList>
            <person name="Song J."/>
            <person name="Yoshizawa S."/>
            <person name="Kogure K."/>
        </authorList>
    </citation>
    <scope>NUCLEOTIDE SEQUENCE [LARGE SCALE GENOMIC DNA]</scope>
    <source>
        <strain evidence="3 4">SAORIC-165</strain>
    </source>
</reference>
<evidence type="ECO:0000256" key="1">
    <source>
        <dbReference type="SAM" id="Phobius"/>
    </source>
</evidence>
<keyword evidence="1" id="KW-0812">Transmembrane</keyword>
<feature type="transmembrane region" description="Helical" evidence="1">
    <location>
        <begin position="179"/>
        <end position="200"/>
    </location>
</feature>
<proteinExistence type="predicted"/>
<dbReference type="EMBL" id="MQWA01000001">
    <property type="protein sequence ID" value="PQJ30246.1"/>
    <property type="molecule type" value="Genomic_DNA"/>
</dbReference>
<dbReference type="SUPFAM" id="SSF103481">
    <property type="entry name" value="Multidrug resistance efflux transporter EmrE"/>
    <property type="match status" value="2"/>
</dbReference>
<accession>A0A2S7U5F4</accession>
<feature type="domain" description="EamA" evidence="2">
    <location>
        <begin position="17"/>
        <end position="141"/>
    </location>
</feature>
<feature type="transmembrane region" description="Helical" evidence="1">
    <location>
        <begin position="271"/>
        <end position="288"/>
    </location>
</feature>
<organism evidence="3 4">
    <name type="scientific">Rubritalea profundi</name>
    <dbReference type="NCBI Taxonomy" id="1658618"/>
    <lineage>
        <taxon>Bacteria</taxon>
        <taxon>Pseudomonadati</taxon>
        <taxon>Verrucomicrobiota</taxon>
        <taxon>Verrucomicrobiia</taxon>
        <taxon>Verrucomicrobiales</taxon>
        <taxon>Rubritaleaceae</taxon>
        <taxon>Rubritalea</taxon>
    </lineage>
</organism>